<keyword evidence="1" id="KW-1133">Transmembrane helix</keyword>
<evidence type="ECO:0000313" key="3">
    <source>
        <dbReference type="Proteomes" id="UP000050360"/>
    </source>
</evidence>
<feature type="transmembrane region" description="Helical" evidence="1">
    <location>
        <begin position="84"/>
        <end position="101"/>
    </location>
</feature>
<feature type="transmembrane region" description="Helical" evidence="1">
    <location>
        <begin position="56"/>
        <end position="77"/>
    </location>
</feature>
<organism evidence="2 3">
    <name type="scientific">Candidatus Methanoperedens nitratireducens</name>
    <dbReference type="NCBI Taxonomy" id="1392998"/>
    <lineage>
        <taxon>Archaea</taxon>
        <taxon>Methanobacteriati</taxon>
        <taxon>Methanobacteriota</taxon>
        <taxon>Stenosarchaea group</taxon>
        <taxon>Methanomicrobia</taxon>
        <taxon>Methanosarcinales</taxon>
        <taxon>ANME-2 cluster</taxon>
        <taxon>Candidatus Methanoperedentaceae</taxon>
        <taxon>Candidatus Methanoperedens</taxon>
    </lineage>
</organism>
<gene>
    <name evidence="2" type="ORF">MPEBLZ_03630</name>
</gene>
<proteinExistence type="predicted"/>
<dbReference type="EMBL" id="LKCM01000297">
    <property type="protein sequence ID" value="KPQ41813.1"/>
    <property type="molecule type" value="Genomic_DNA"/>
</dbReference>
<keyword evidence="1" id="KW-0812">Transmembrane</keyword>
<sequence length="126" mass="14326">MAHMAKVEVVMDEKALLARRMLNFKLVKLSWALFFILIGGSWILESLKKIDGTQKWGVIYAGCGAILLLLNLMRIAWKINISKFTTWLGTLLLLYGIATFYEFKFSILAAAILVIGLIMLLEVFRK</sequence>
<reference evidence="2 3" key="1">
    <citation type="submission" date="2015-09" db="EMBL/GenBank/DDBJ databases">
        <title>A metagenomics-based metabolic model of nitrate-dependent anaerobic oxidation of methane by Methanoperedens-like archaea.</title>
        <authorList>
            <person name="Arshad A."/>
            <person name="Speth D.R."/>
            <person name="De Graaf R.M."/>
            <person name="Op Den Camp H.J."/>
            <person name="Jetten M.S."/>
            <person name="Welte C.U."/>
        </authorList>
    </citation>
    <scope>NUCLEOTIDE SEQUENCE [LARGE SCALE GENOMIC DNA]</scope>
</reference>
<keyword evidence="1" id="KW-0472">Membrane</keyword>
<evidence type="ECO:0000313" key="2">
    <source>
        <dbReference type="EMBL" id="KPQ41813.1"/>
    </source>
</evidence>
<feature type="transmembrane region" description="Helical" evidence="1">
    <location>
        <begin position="107"/>
        <end position="124"/>
    </location>
</feature>
<dbReference type="Proteomes" id="UP000050360">
    <property type="component" value="Unassembled WGS sequence"/>
</dbReference>
<protein>
    <submittedName>
        <fullName evidence="2">Uncharacterized protein</fullName>
    </submittedName>
</protein>
<comment type="caution">
    <text evidence="2">The sequence shown here is derived from an EMBL/GenBank/DDBJ whole genome shotgun (WGS) entry which is preliminary data.</text>
</comment>
<dbReference type="AlphaFoldDB" id="A0A0P7ZB78"/>
<evidence type="ECO:0000256" key="1">
    <source>
        <dbReference type="SAM" id="Phobius"/>
    </source>
</evidence>
<accession>A0A0P7ZB78</accession>
<feature type="transmembrane region" description="Helical" evidence="1">
    <location>
        <begin position="26"/>
        <end position="44"/>
    </location>
</feature>
<name>A0A0P7ZB78_9EURY</name>